<organism evidence="2 3">
    <name type="scientific">Microbispora hainanensis</name>
    <dbReference type="NCBI Taxonomy" id="568844"/>
    <lineage>
        <taxon>Bacteria</taxon>
        <taxon>Bacillati</taxon>
        <taxon>Actinomycetota</taxon>
        <taxon>Actinomycetes</taxon>
        <taxon>Streptosporangiales</taxon>
        <taxon>Streptosporangiaceae</taxon>
        <taxon>Microbispora</taxon>
    </lineage>
</organism>
<feature type="domain" description="Carboxymuconolactone decarboxylase-like" evidence="1">
    <location>
        <begin position="14"/>
        <end position="95"/>
    </location>
</feature>
<protein>
    <submittedName>
        <fullName evidence="2">Carboxymuconolactone decarboxylase family protein</fullName>
    </submittedName>
</protein>
<dbReference type="NCBIfam" id="TIGR00778">
    <property type="entry name" value="ahpD_dom"/>
    <property type="match status" value="1"/>
</dbReference>
<dbReference type="SUPFAM" id="SSF69118">
    <property type="entry name" value="AhpD-like"/>
    <property type="match status" value="1"/>
</dbReference>
<dbReference type="Gene3D" id="1.20.1290.10">
    <property type="entry name" value="AhpD-like"/>
    <property type="match status" value="1"/>
</dbReference>
<dbReference type="RefSeq" id="WP_142622295.1">
    <property type="nucleotide sequence ID" value="NZ_VIRM01000036.1"/>
</dbReference>
<dbReference type="EMBL" id="VIRM01000036">
    <property type="protein sequence ID" value="TQS18098.1"/>
    <property type="molecule type" value="Genomic_DNA"/>
</dbReference>
<evidence type="ECO:0000259" key="1">
    <source>
        <dbReference type="Pfam" id="PF02627"/>
    </source>
</evidence>
<evidence type="ECO:0000313" key="3">
    <source>
        <dbReference type="Proteomes" id="UP000316541"/>
    </source>
</evidence>
<dbReference type="Pfam" id="PF02627">
    <property type="entry name" value="CMD"/>
    <property type="match status" value="1"/>
</dbReference>
<reference evidence="2 3" key="1">
    <citation type="submission" date="2019-07" db="EMBL/GenBank/DDBJ databases">
        <title>Microbispora hainanensis DSM 45428.</title>
        <authorList>
            <person name="Thawai C."/>
        </authorList>
    </citation>
    <scope>NUCLEOTIDE SEQUENCE [LARGE SCALE GENOMIC DNA]</scope>
    <source>
        <strain evidence="2 3">DSM 45428</strain>
    </source>
</reference>
<dbReference type="InterPro" id="IPR029032">
    <property type="entry name" value="AhpD-like"/>
</dbReference>
<dbReference type="InterPro" id="IPR004675">
    <property type="entry name" value="AhpD_core"/>
</dbReference>
<name>A0A544YMT1_9ACTN</name>
<dbReference type="InterPro" id="IPR003779">
    <property type="entry name" value="CMD-like"/>
</dbReference>
<dbReference type="Proteomes" id="UP000316541">
    <property type="component" value="Unassembled WGS sequence"/>
</dbReference>
<accession>A0A544YMT1</accession>
<evidence type="ECO:0000313" key="2">
    <source>
        <dbReference type="EMBL" id="TQS18098.1"/>
    </source>
</evidence>
<gene>
    <name evidence="2" type="ORF">FLX08_25970</name>
</gene>
<dbReference type="PANTHER" id="PTHR34846:SF7">
    <property type="entry name" value="BLL7811 PROTEIN"/>
    <property type="match status" value="1"/>
</dbReference>
<dbReference type="GO" id="GO:0051920">
    <property type="term" value="F:peroxiredoxin activity"/>
    <property type="evidence" value="ECO:0007669"/>
    <property type="project" value="InterPro"/>
</dbReference>
<sequence>MSTERMPNPAALIPEAMEALMALNRAVAGAGVDGRVLALSHLRASQINGCAPCVAGGVHEARRHGATADQVHAVAAWRETPWFSDEERAALALTEAVTRLADRPDPVPDEVWDMAATHFDQKELAALLLNIAIANAFNRLNVPARRQAGQW</sequence>
<dbReference type="PANTHER" id="PTHR34846">
    <property type="entry name" value="4-CARBOXYMUCONOLACTONE DECARBOXYLASE FAMILY PROTEIN (AFU_ORTHOLOGUE AFUA_6G11590)"/>
    <property type="match status" value="1"/>
</dbReference>
<comment type="caution">
    <text evidence="2">The sequence shown here is derived from an EMBL/GenBank/DDBJ whole genome shotgun (WGS) entry which is preliminary data.</text>
</comment>
<proteinExistence type="predicted"/>
<dbReference type="AlphaFoldDB" id="A0A544YMT1"/>